<evidence type="ECO:0000313" key="7">
    <source>
        <dbReference type="Proteomes" id="UP001497512"/>
    </source>
</evidence>
<dbReference type="Proteomes" id="UP001497512">
    <property type="component" value="Chromosome 2"/>
</dbReference>
<keyword evidence="3" id="KW-0472">Membrane</keyword>
<dbReference type="PROSITE" id="PS00022">
    <property type="entry name" value="EGF_1"/>
    <property type="match status" value="1"/>
</dbReference>
<feature type="domain" description="EGF-like" evidence="5">
    <location>
        <begin position="78"/>
        <end position="113"/>
    </location>
</feature>
<comment type="caution">
    <text evidence="1">Lacks conserved residue(s) required for the propagation of feature annotation.</text>
</comment>
<feature type="chain" id="PRO_5045595183" description="EGF-like domain-containing protein" evidence="4">
    <location>
        <begin position="24"/>
        <end position="234"/>
    </location>
</feature>
<organism evidence="6 7">
    <name type="scientific">Sphagnum troendelagicum</name>
    <dbReference type="NCBI Taxonomy" id="128251"/>
    <lineage>
        <taxon>Eukaryota</taxon>
        <taxon>Viridiplantae</taxon>
        <taxon>Streptophyta</taxon>
        <taxon>Embryophyta</taxon>
        <taxon>Bryophyta</taxon>
        <taxon>Sphagnophytina</taxon>
        <taxon>Sphagnopsida</taxon>
        <taxon>Sphagnales</taxon>
        <taxon>Sphagnaceae</taxon>
        <taxon>Sphagnum</taxon>
    </lineage>
</organism>
<evidence type="ECO:0000256" key="4">
    <source>
        <dbReference type="SAM" id="SignalP"/>
    </source>
</evidence>
<evidence type="ECO:0000259" key="5">
    <source>
        <dbReference type="PROSITE" id="PS50026"/>
    </source>
</evidence>
<dbReference type="PROSITE" id="PS50026">
    <property type="entry name" value="EGF_3"/>
    <property type="match status" value="2"/>
</dbReference>
<feature type="domain" description="EGF-like" evidence="5">
    <location>
        <begin position="115"/>
        <end position="149"/>
    </location>
</feature>
<sequence length="234" mass="25297">MLVNMRSMGWGIILVIFVMMTQTLSFTASEDCSPLCATTCDINGNCICAQYPNSTGEIHFLGGEYCNQSSYYCNGSASPFWCAVNGLNNTCSRAPDGNFTCSCHAGFSGEHCELNGTACGDGYCYNGAACTGGGICDCPDDWQGSTNCSISTPEDLHSSGHHVIKWWGALLLTGAIVAGLSLLAVAAVKKYRERREGINRFKELQKSQMRGRPESDDDEYDSDPEEVAKRNAKK</sequence>
<dbReference type="InterPro" id="IPR000742">
    <property type="entry name" value="EGF"/>
</dbReference>
<keyword evidence="1" id="KW-1015">Disulfide bond</keyword>
<feature type="region of interest" description="Disordered" evidence="2">
    <location>
        <begin position="202"/>
        <end position="234"/>
    </location>
</feature>
<protein>
    <recommendedName>
        <fullName evidence="5">EGF-like domain-containing protein</fullName>
    </recommendedName>
</protein>
<keyword evidence="1" id="KW-0245">EGF-like domain</keyword>
<feature type="transmembrane region" description="Helical" evidence="3">
    <location>
        <begin position="166"/>
        <end position="188"/>
    </location>
</feature>
<name>A0ABP0UA67_9BRYO</name>
<dbReference type="EMBL" id="OZ019894">
    <property type="protein sequence ID" value="CAK9216165.1"/>
    <property type="molecule type" value="Genomic_DNA"/>
</dbReference>
<accession>A0ABP0UA67</accession>
<proteinExistence type="predicted"/>
<feature type="compositionally biased region" description="Acidic residues" evidence="2">
    <location>
        <begin position="215"/>
        <end position="225"/>
    </location>
</feature>
<keyword evidence="3" id="KW-0812">Transmembrane</keyword>
<evidence type="ECO:0000256" key="1">
    <source>
        <dbReference type="PROSITE-ProRule" id="PRU00076"/>
    </source>
</evidence>
<keyword evidence="7" id="KW-1185">Reference proteome</keyword>
<evidence type="ECO:0000313" key="6">
    <source>
        <dbReference type="EMBL" id="CAK9216165.1"/>
    </source>
</evidence>
<evidence type="ECO:0000256" key="2">
    <source>
        <dbReference type="SAM" id="MobiDB-lite"/>
    </source>
</evidence>
<feature type="disulfide bond" evidence="1">
    <location>
        <begin position="103"/>
        <end position="112"/>
    </location>
</feature>
<dbReference type="Gene3D" id="2.10.25.10">
    <property type="entry name" value="Laminin"/>
    <property type="match status" value="1"/>
</dbReference>
<dbReference type="SMART" id="SM00181">
    <property type="entry name" value="EGF"/>
    <property type="match status" value="2"/>
</dbReference>
<keyword evidence="4" id="KW-0732">Signal</keyword>
<gene>
    <name evidence="6" type="ORF">CSSPTR1EN2_LOCUS13314</name>
</gene>
<dbReference type="PROSITE" id="PS01186">
    <property type="entry name" value="EGF_2"/>
    <property type="match status" value="1"/>
</dbReference>
<feature type="signal peptide" evidence="4">
    <location>
        <begin position="1"/>
        <end position="23"/>
    </location>
</feature>
<evidence type="ECO:0000256" key="3">
    <source>
        <dbReference type="SAM" id="Phobius"/>
    </source>
</evidence>
<keyword evidence="3" id="KW-1133">Transmembrane helix</keyword>
<reference evidence="6" key="1">
    <citation type="submission" date="2024-02" db="EMBL/GenBank/DDBJ databases">
        <authorList>
            <consortium name="ELIXIR-Norway"/>
            <consortium name="Elixir Norway"/>
        </authorList>
    </citation>
    <scope>NUCLEOTIDE SEQUENCE</scope>
</reference>